<feature type="compositionally biased region" description="Low complexity" evidence="1">
    <location>
        <begin position="76"/>
        <end position="96"/>
    </location>
</feature>
<keyword evidence="2" id="KW-0812">Transmembrane</keyword>
<evidence type="ECO:0000313" key="4">
    <source>
        <dbReference type="Proteomes" id="UP001596138"/>
    </source>
</evidence>
<proteinExistence type="predicted"/>
<feature type="region of interest" description="Disordered" evidence="1">
    <location>
        <begin position="47"/>
        <end position="106"/>
    </location>
</feature>
<gene>
    <name evidence="3" type="ORF">ACFQGU_16370</name>
</gene>
<dbReference type="RefSeq" id="WP_386768758.1">
    <property type="nucleotide sequence ID" value="NZ_JBHSTI010000031.1"/>
</dbReference>
<keyword evidence="2" id="KW-1133">Transmembrane helix</keyword>
<accession>A0ABW1T576</accession>
<evidence type="ECO:0000313" key="3">
    <source>
        <dbReference type="EMBL" id="MFC6239449.1"/>
    </source>
</evidence>
<dbReference type="EMBL" id="JBHSTI010000031">
    <property type="protein sequence ID" value="MFC6239449.1"/>
    <property type="molecule type" value="Genomic_DNA"/>
</dbReference>
<name>A0ABW1T576_9ACTN</name>
<evidence type="ECO:0000256" key="2">
    <source>
        <dbReference type="SAM" id="Phobius"/>
    </source>
</evidence>
<comment type="caution">
    <text evidence="3">The sequence shown here is derived from an EMBL/GenBank/DDBJ whole genome shotgun (WGS) entry which is preliminary data.</text>
</comment>
<evidence type="ECO:0008006" key="5">
    <source>
        <dbReference type="Google" id="ProtNLM"/>
    </source>
</evidence>
<feature type="transmembrane region" description="Helical" evidence="2">
    <location>
        <begin position="20"/>
        <end position="39"/>
    </location>
</feature>
<dbReference type="Proteomes" id="UP001596138">
    <property type="component" value="Unassembled WGS sequence"/>
</dbReference>
<keyword evidence="2" id="KW-0472">Membrane</keyword>
<sequence>MHHLSVLAEVAPADQPGVPPSVIGVVVLALAIGVVWWFYRLSTAKVSDEVVEPRARSRRRRRGRVDDVPLDPLLPPAAGLAPAAPDAATPSVPDSATSAGAPIPDSRTVQERLAALDHALAAGTLGADEHRVLRAALLDD</sequence>
<evidence type="ECO:0000256" key="1">
    <source>
        <dbReference type="SAM" id="MobiDB-lite"/>
    </source>
</evidence>
<organism evidence="3 4">
    <name type="scientific">Longivirga aurantiaca</name>
    <dbReference type="NCBI Taxonomy" id="1837743"/>
    <lineage>
        <taxon>Bacteria</taxon>
        <taxon>Bacillati</taxon>
        <taxon>Actinomycetota</taxon>
        <taxon>Actinomycetes</taxon>
        <taxon>Sporichthyales</taxon>
        <taxon>Sporichthyaceae</taxon>
        <taxon>Longivirga</taxon>
    </lineage>
</organism>
<keyword evidence="4" id="KW-1185">Reference proteome</keyword>
<reference evidence="4" key="1">
    <citation type="journal article" date="2019" name="Int. J. Syst. Evol. Microbiol.">
        <title>The Global Catalogue of Microorganisms (GCM) 10K type strain sequencing project: providing services to taxonomists for standard genome sequencing and annotation.</title>
        <authorList>
            <consortium name="The Broad Institute Genomics Platform"/>
            <consortium name="The Broad Institute Genome Sequencing Center for Infectious Disease"/>
            <person name="Wu L."/>
            <person name="Ma J."/>
        </authorList>
    </citation>
    <scope>NUCLEOTIDE SEQUENCE [LARGE SCALE GENOMIC DNA]</scope>
    <source>
        <strain evidence="4">CGMCC 4.7317</strain>
    </source>
</reference>
<protein>
    <recommendedName>
        <fullName evidence="5">SHOCT domain-containing protein</fullName>
    </recommendedName>
</protein>